<dbReference type="PIRSF" id="PIRSF006276">
    <property type="entry name" value="UspA"/>
    <property type="match status" value="1"/>
</dbReference>
<dbReference type="Pfam" id="PF00582">
    <property type="entry name" value="Usp"/>
    <property type="match status" value="1"/>
</dbReference>
<keyword evidence="2" id="KW-0963">Cytoplasm</keyword>
<reference evidence="4 5" key="1">
    <citation type="submission" date="2014-11" db="EMBL/GenBank/DDBJ databases">
        <title>Genome sequencing of Pantoea rodasii ND03.</title>
        <authorList>
            <person name="Muhamad Yunos N.Y."/>
            <person name="Chan K.-G."/>
        </authorList>
    </citation>
    <scope>NUCLEOTIDE SEQUENCE [LARGE SCALE GENOMIC DNA]</scope>
    <source>
        <strain evidence="4 5">ND03</strain>
    </source>
</reference>
<evidence type="ECO:0000256" key="1">
    <source>
        <dbReference type="ARBA" id="ARBA00008791"/>
    </source>
</evidence>
<accession>A0A0B1R416</accession>
<evidence type="ECO:0000259" key="3">
    <source>
        <dbReference type="Pfam" id="PF00582"/>
    </source>
</evidence>
<dbReference type="Gene3D" id="3.40.50.620">
    <property type="entry name" value="HUPs"/>
    <property type="match status" value="1"/>
</dbReference>
<dbReference type="InterPro" id="IPR006015">
    <property type="entry name" value="Universal_stress_UspA"/>
</dbReference>
<dbReference type="InterPro" id="IPR014729">
    <property type="entry name" value="Rossmann-like_a/b/a_fold"/>
</dbReference>
<dbReference type="InterPro" id="IPR006016">
    <property type="entry name" value="UspA"/>
</dbReference>
<name>A0A0B1R416_9GAMM</name>
<dbReference type="EMBL" id="JTJJ01000084">
    <property type="protein sequence ID" value="KHJ66411.1"/>
    <property type="molecule type" value="Genomic_DNA"/>
</dbReference>
<sequence length="141" mass="15721">MTCYTHALILVNDKDDGTLLLKRAVALAQPLGMKITLAHISDDYREMNYVSDSLMDDVVSEEVVKAKAFLSELAASVPEAVDTRELVTMHRFEDVEKCIAELGVDLVLAGHRNRFMGMLTSRSAEYINHLTVDVLITHLTD</sequence>
<gene>
    <name evidence="4" type="ORF">QU24_19405</name>
</gene>
<evidence type="ECO:0000256" key="2">
    <source>
        <dbReference type="PIRNR" id="PIRNR006276"/>
    </source>
</evidence>
<proteinExistence type="inferred from homology"/>
<feature type="domain" description="UspA" evidence="3">
    <location>
        <begin position="4"/>
        <end position="137"/>
    </location>
</feature>
<comment type="subcellular location">
    <subcellularLocation>
        <location evidence="2">Cytoplasm</location>
    </subcellularLocation>
</comment>
<dbReference type="SUPFAM" id="SSF52402">
    <property type="entry name" value="Adenine nucleotide alpha hydrolases-like"/>
    <property type="match status" value="1"/>
</dbReference>
<dbReference type="GO" id="GO:0005737">
    <property type="term" value="C:cytoplasm"/>
    <property type="evidence" value="ECO:0007669"/>
    <property type="project" value="UniProtKB-SubCell"/>
</dbReference>
<evidence type="ECO:0000313" key="4">
    <source>
        <dbReference type="EMBL" id="KHJ66411.1"/>
    </source>
</evidence>
<comment type="caution">
    <text evidence="4">The sequence shown here is derived from an EMBL/GenBank/DDBJ whole genome shotgun (WGS) entry which is preliminary data.</text>
</comment>
<protein>
    <recommendedName>
        <fullName evidence="2">Universal stress protein</fullName>
    </recommendedName>
</protein>
<comment type="similarity">
    <text evidence="1 2">Belongs to the universal stress protein A family.</text>
</comment>
<organism evidence="4 5">
    <name type="scientific">Pantoea rodasii</name>
    <dbReference type="NCBI Taxonomy" id="1076549"/>
    <lineage>
        <taxon>Bacteria</taxon>
        <taxon>Pseudomonadati</taxon>
        <taxon>Pseudomonadota</taxon>
        <taxon>Gammaproteobacteria</taxon>
        <taxon>Enterobacterales</taxon>
        <taxon>Erwiniaceae</taxon>
        <taxon>Pantoea</taxon>
    </lineage>
</organism>
<dbReference type="AlphaFoldDB" id="A0A0B1R416"/>
<evidence type="ECO:0000313" key="5">
    <source>
        <dbReference type="Proteomes" id="UP000030853"/>
    </source>
</evidence>
<dbReference type="Proteomes" id="UP000030853">
    <property type="component" value="Unassembled WGS sequence"/>
</dbReference>
<dbReference type="RefSeq" id="WP_039334412.1">
    <property type="nucleotide sequence ID" value="NZ_JTJJ01000084.1"/>
</dbReference>